<proteinExistence type="predicted"/>
<feature type="non-terminal residue" evidence="1">
    <location>
        <position position="61"/>
    </location>
</feature>
<dbReference type="Proteomes" id="UP000593577">
    <property type="component" value="Unassembled WGS sequence"/>
</dbReference>
<organism evidence="1 2">
    <name type="scientific">Gossypium aridum</name>
    <name type="common">American cotton</name>
    <name type="synonym">Erioxylum aridum</name>
    <dbReference type="NCBI Taxonomy" id="34290"/>
    <lineage>
        <taxon>Eukaryota</taxon>
        <taxon>Viridiplantae</taxon>
        <taxon>Streptophyta</taxon>
        <taxon>Embryophyta</taxon>
        <taxon>Tracheophyta</taxon>
        <taxon>Spermatophyta</taxon>
        <taxon>Magnoliopsida</taxon>
        <taxon>eudicotyledons</taxon>
        <taxon>Gunneridae</taxon>
        <taxon>Pentapetalae</taxon>
        <taxon>rosids</taxon>
        <taxon>malvids</taxon>
        <taxon>Malvales</taxon>
        <taxon>Malvaceae</taxon>
        <taxon>Malvoideae</taxon>
        <taxon>Gossypium</taxon>
    </lineage>
</organism>
<sequence>MGAIDFLFDRIWKLKNVVNFDEFFTLCWNMPLIGLQKNLWLVAIAASCWTVWLSRNGKMFE</sequence>
<comment type="caution">
    <text evidence="1">The sequence shown here is derived from an EMBL/GenBank/DDBJ whole genome shotgun (WGS) entry which is preliminary data.</text>
</comment>
<name>A0A7J8YPA6_GOSAI</name>
<gene>
    <name evidence="1" type="ORF">Goari_020712</name>
</gene>
<protein>
    <submittedName>
        <fullName evidence="1">Uncharacterized protein</fullName>
    </submittedName>
</protein>
<evidence type="ECO:0000313" key="2">
    <source>
        <dbReference type="Proteomes" id="UP000593577"/>
    </source>
</evidence>
<reference evidence="1 2" key="1">
    <citation type="journal article" date="2019" name="Genome Biol. Evol.">
        <title>Insights into the evolution of the New World diploid cottons (Gossypium, subgenus Houzingenia) based on genome sequencing.</title>
        <authorList>
            <person name="Grover C.E."/>
            <person name="Arick M.A. 2nd"/>
            <person name="Thrash A."/>
            <person name="Conover J.L."/>
            <person name="Sanders W.S."/>
            <person name="Peterson D.G."/>
            <person name="Frelichowski J.E."/>
            <person name="Scheffler J.A."/>
            <person name="Scheffler B.E."/>
            <person name="Wendel J.F."/>
        </authorList>
    </citation>
    <scope>NUCLEOTIDE SEQUENCE [LARGE SCALE GENOMIC DNA]</scope>
    <source>
        <strain evidence="1">185</strain>
        <tissue evidence="1">Leaf</tissue>
    </source>
</reference>
<dbReference type="AlphaFoldDB" id="A0A7J8YPA6"/>
<evidence type="ECO:0000313" key="1">
    <source>
        <dbReference type="EMBL" id="MBA0700809.1"/>
    </source>
</evidence>
<dbReference type="EMBL" id="JABFAA010109472">
    <property type="protein sequence ID" value="MBA0700809.1"/>
    <property type="molecule type" value="Genomic_DNA"/>
</dbReference>
<accession>A0A7J8YPA6</accession>
<keyword evidence="2" id="KW-1185">Reference proteome</keyword>